<dbReference type="EMBL" id="BSPC01000027">
    <property type="protein sequence ID" value="GLS20202.1"/>
    <property type="molecule type" value="Genomic_DNA"/>
</dbReference>
<protein>
    <submittedName>
        <fullName evidence="1">Uncharacterized protein</fullName>
    </submittedName>
</protein>
<reference evidence="2" key="1">
    <citation type="journal article" date="2019" name="Int. J. Syst. Evol. Microbiol.">
        <title>The Global Catalogue of Microorganisms (GCM) 10K type strain sequencing project: providing services to taxonomists for standard genome sequencing and annotation.</title>
        <authorList>
            <consortium name="The Broad Institute Genomics Platform"/>
            <consortium name="The Broad Institute Genome Sequencing Center for Infectious Disease"/>
            <person name="Wu L."/>
            <person name="Ma J."/>
        </authorList>
    </citation>
    <scope>NUCLEOTIDE SEQUENCE [LARGE SCALE GENOMIC DNA]</scope>
    <source>
        <strain evidence="2">NBRC 101365</strain>
    </source>
</reference>
<organism evidence="1 2">
    <name type="scientific">Labrys miyagiensis</name>
    <dbReference type="NCBI Taxonomy" id="346912"/>
    <lineage>
        <taxon>Bacteria</taxon>
        <taxon>Pseudomonadati</taxon>
        <taxon>Pseudomonadota</taxon>
        <taxon>Alphaproteobacteria</taxon>
        <taxon>Hyphomicrobiales</taxon>
        <taxon>Xanthobacteraceae</taxon>
        <taxon>Labrys</taxon>
    </lineage>
</organism>
<accession>A0ABQ6CPR6</accession>
<sequence length="70" mass="7787">MRGWYSLALGYGLPANSEVAEGIEILHEIHASHFTRYPAGQKLVAVDLSSITNDVVDWLIAEVSLLVHRR</sequence>
<proteinExistence type="predicted"/>
<evidence type="ECO:0000313" key="1">
    <source>
        <dbReference type="EMBL" id="GLS20202.1"/>
    </source>
</evidence>
<keyword evidence="2" id="KW-1185">Reference proteome</keyword>
<gene>
    <name evidence="1" type="ORF">GCM10007874_32190</name>
</gene>
<evidence type="ECO:0000313" key="2">
    <source>
        <dbReference type="Proteomes" id="UP001156882"/>
    </source>
</evidence>
<dbReference type="Proteomes" id="UP001156882">
    <property type="component" value="Unassembled WGS sequence"/>
</dbReference>
<name>A0ABQ6CPR6_9HYPH</name>
<comment type="caution">
    <text evidence="1">The sequence shown here is derived from an EMBL/GenBank/DDBJ whole genome shotgun (WGS) entry which is preliminary data.</text>
</comment>